<proteinExistence type="predicted"/>
<dbReference type="AlphaFoldDB" id="A0A1S9RJ88"/>
<accession>A0A1S9RJ88</accession>
<dbReference type="InterPro" id="IPR000210">
    <property type="entry name" value="BTB/POZ_dom"/>
</dbReference>
<dbReference type="PROSITE" id="PS50097">
    <property type="entry name" value="BTB"/>
    <property type="match status" value="1"/>
</dbReference>
<dbReference type="Proteomes" id="UP000190744">
    <property type="component" value="Unassembled WGS sequence"/>
</dbReference>
<feature type="domain" description="BTB" evidence="2">
    <location>
        <begin position="27"/>
        <end position="94"/>
    </location>
</feature>
<sequence>MAAPEPAFPISDLQKAYEKLLLSGDYSDLQIVCQEMTFKVHQCIICPRSSFFGAAIKHPFKESSTGVIELPADHPGTVERIIVYLYRGDYKQTGHLISMATAEDDSPAHVGLNHADVYVTANKYDIQPLKTLAANKMTSWAKINFKTPGFVDMACHLLQMKHDPWPSKFVGQCIRENLRSLTLDDAQIFKLIGDFGHLGEAIVIGIIESRISPRVEADHFREKLCLQDQIVTLNQEVADLKKRIPVLTEEIAGLMRENRAVQQELEEWHEYYRQDDL</sequence>
<evidence type="ECO:0000313" key="4">
    <source>
        <dbReference type="Proteomes" id="UP000190744"/>
    </source>
</evidence>
<protein>
    <recommendedName>
        <fullName evidence="2">BTB domain-containing protein</fullName>
    </recommendedName>
</protein>
<dbReference type="EMBL" id="LJBN01000167">
    <property type="protein sequence ID" value="OOQ85589.1"/>
    <property type="molecule type" value="Genomic_DNA"/>
</dbReference>
<keyword evidence="1" id="KW-0175">Coiled coil</keyword>
<dbReference type="PANTHER" id="PTHR47843">
    <property type="entry name" value="BTB DOMAIN-CONTAINING PROTEIN-RELATED"/>
    <property type="match status" value="1"/>
</dbReference>
<evidence type="ECO:0000313" key="3">
    <source>
        <dbReference type="EMBL" id="OOQ85589.1"/>
    </source>
</evidence>
<feature type="coiled-coil region" evidence="1">
    <location>
        <begin position="223"/>
        <end position="264"/>
    </location>
</feature>
<evidence type="ECO:0000259" key="2">
    <source>
        <dbReference type="PROSITE" id="PS50097"/>
    </source>
</evidence>
<name>A0A1S9RJ88_PENBI</name>
<comment type="caution">
    <text evidence="3">The sequence shown here is derived from an EMBL/GenBank/DDBJ whole genome shotgun (WGS) entry which is preliminary data.</text>
</comment>
<organism evidence="3 4">
    <name type="scientific">Penicillium brasilianum</name>
    <dbReference type="NCBI Taxonomy" id="104259"/>
    <lineage>
        <taxon>Eukaryota</taxon>
        <taxon>Fungi</taxon>
        <taxon>Dikarya</taxon>
        <taxon>Ascomycota</taxon>
        <taxon>Pezizomycotina</taxon>
        <taxon>Eurotiomycetes</taxon>
        <taxon>Eurotiomycetidae</taxon>
        <taxon>Eurotiales</taxon>
        <taxon>Aspergillaceae</taxon>
        <taxon>Penicillium</taxon>
    </lineage>
</organism>
<dbReference type="SMART" id="SM00225">
    <property type="entry name" value="BTB"/>
    <property type="match status" value="1"/>
</dbReference>
<dbReference type="SUPFAM" id="SSF54695">
    <property type="entry name" value="POZ domain"/>
    <property type="match status" value="1"/>
</dbReference>
<dbReference type="InterPro" id="IPR011333">
    <property type="entry name" value="SKP1/BTB/POZ_sf"/>
</dbReference>
<dbReference type="Gene3D" id="3.30.710.10">
    <property type="entry name" value="Potassium Channel Kv1.1, Chain A"/>
    <property type="match status" value="1"/>
</dbReference>
<evidence type="ECO:0000256" key="1">
    <source>
        <dbReference type="SAM" id="Coils"/>
    </source>
</evidence>
<dbReference type="PANTHER" id="PTHR47843:SF5">
    <property type="entry name" value="BTB_POZ DOMAIN PROTEIN"/>
    <property type="match status" value="1"/>
</dbReference>
<dbReference type="Pfam" id="PF00651">
    <property type="entry name" value="BTB"/>
    <property type="match status" value="1"/>
</dbReference>
<dbReference type="CDD" id="cd18186">
    <property type="entry name" value="BTB_POZ_ZBTB_KLHL-like"/>
    <property type="match status" value="1"/>
</dbReference>
<reference evidence="4" key="1">
    <citation type="submission" date="2015-09" db="EMBL/GenBank/DDBJ databases">
        <authorList>
            <person name="Fill T.P."/>
            <person name="Baretta J.F."/>
            <person name="de Almeida L.G."/>
            <person name="Rocha M."/>
            <person name="de Souza D.H."/>
            <person name="Malavazi I."/>
            <person name="Cerdeira L.T."/>
            <person name="Hong H."/>
            <person name="Samborskyy M."/>
            <person name="de Vasconcelos A.T."/>
            <person name="Leadlay P."/>
            <person name="Rodrigues-Filho E."/>
        </authorList>
    </citation>
    <scope>NUCLEOTIDE SEQUENCE [LARGE SCALE GENOMIC DNA]</scope>
    <source>
        <strain evidence="4">LaBioMMi 136</strain>
    </source>
</reference>
<gene>
    <name evidence="3" type="ORF">PEBR_25329</name>
</gene>